<feature type="transmembrane region" description="Helical" evidence="6">
    <location>
        <begin position="228"/>
        <end position="254"/>
    </location>
</feature>
<comment type="caution">
    <text evidence="7">The sequence shown here is derived from an EMBL/GenBank/DDBJ whole genome shotgun (WGS) entry which is preliminary data.</text>
</comment>
<protein>
    <submittedName>
        <fullName evidence="7">Membrane protein</fullName>
    </submittedName>
</protein>
<dbReference type="Pfam" id="PF03631">
    <property type="entry name" value="Virul_fac_BrkB"/>
    <property type="match status" value="1"/>
</dbReference>
<dbReference type="Proteomes" id="UP000577707">
    <property type="component" value="Unassembled WGS sequence"/>
</dbReference>
<reference evidence="7 8" key="1">
    <citation type="submission" date="2020-08" db="EMBL/GenBank/DDBJ databases">
        <title>Genomic Encyclopedia of Type Strains, Phase III (KMG-III): the genomes of soil and plant-associated and newly described type strains.</title>
        <authorList>
            <person name="Whitman W."/>
        </authorList>
    </citation>
    <scope>NUCLEOTIDE SEQUENCE [LARGE SCALE GENOMIC DNA]</scope>
    <source>
        <strain evidence="7 8">CECT 3302</strain>
    </source>
</reference>
<name>A0A7W5A7W6_9ACTN</name>
<dbReference type="GO" id="GO:0005886">
    <property type="term" value="C:plasma membrane"/>
    <property type="evidence" value="ECO:0007669"/>
    <property type="project" value="UniProtKB-SubCell"/>
</dbReference>
<proteinExistence type="predicted"/>
<evidence type="ECO:0000313" key="7">
    <source>
        <dbReference type="EMBL" id="MBB3091095.1"/>
    </source>
</evidence>
<comment type="subcellular location">
    <subcellularLocation>
        <location evidence="1">Cell membrane</location>
        <topology evidence="1">Multi-pass membrane protein</topology>
    </subcellularLocation>
</comment>
<dbReference type="RefSeq" id="WP_183548794.1">
    <property type="nucleotide sequence ID" value="NZ_BMQT01000008.1"/>
</dbReference>
<organism evidence="7 8">
    <name type="scientific">Nocardioides albus</name>
    <dbReference type="NCBI Taxonomy" id="1841"/>
    <lineage>
        <taxon>Bacteria</taxon>
        <taxon>Bacillati</taxon>
        <taxon>Actinomycetota</taxon>
        <taxon>Actinomycetes</taxon>
        <taxon>Propionibacteriales</taxon>
        <taxon>Nocardioidaceae</taxon>
        <taxon>Nocardioides</taxon>
    </lineage>
</organism>
<dbReference type="InterPro" id="IPR017039">
    <property type="entry name" value="Virul_fac_BrkB"/>
</dbReference>
<evidence type="ECO:0000256" key="4">
    <source>
        <dbReference type="ARBA" id="ARBA00022989"/>
    </source>
</evidence>
<keyword evidence="2" id="KW-1003">Cell membrane</keyword>
<keyword evidence="3 6" id="KW-0812">Transmembrane</keyword>
<keyword evidence="4 6" id="KW-1133">Transmembrane helix</keyword>
<feature type="transmembrane region" description="Helical" evidence="6">
    <location>
        <begin position="195"/>
        <end position="216"/>
    </location>
</feature>
<evidence type="ECO:0000256" key="2">
    <source>
        <dbReference type="ARBA" id="ARBA00022475"/>
    </source>
</evidence>
<feature type="transmembrane region" description="Helical" evidence="6">
    <location>
        <begin position="32"/>
        <end position="58"/>
    </location>
</feature>
<dbReference type="EMBL" id="JACHXG010000009">
    <property type="protein sequence ID" value="MBB3091095.1"/>
    <property type="molecule type" value="Genomic_DNA"/>
</dbReference>
<evidence type="ECO:0000256" key="3">
    <source>
        <dbReference type="ARBA" id="ARBA00022692"/>
    </source>
</evidence>
<feature type="transmembrane region" description="Helical" evidence="6">
    <location>
        <begin position="137"/>
        <end position="157"/>
    </location>
</feature>
<feature type="transmembrane region" description="Helical" evidence="6">
    <location>
        <begin position="97"/>
        <end position="116"/>
    </location>
</feature>
<evidence type="ECO:0000256" key="6">
    <source>
        <dbReference type="SAM" id="Phobius"/>
    </source>
</evidence>
<gene>
    <name evidence="7" type="ORF">FHS12_004060</name>
</gene>
<dbReference type="AlphaFoldDB" id="A0A7W5A7W6"/>
<keyword evidence="5 6" id="KW-0472">Membrane</keyword>
<evidence type="ECO:0000256" key="5">
    <source>
        <dbReference type="ARBA" id="ARBA00023136"/>
    </source>
</evidence>
<evidence type="ECO:0000256" key="1">
    <source>
        <dbReference type="ARBA" id="ARBA00004651"/>
    </source>
</evidence>
<accession>A0A7W5A7W6</accession>
<sequence>MNVSALRARVDALIGHVPLLQRLIREVLRIEFLDRCMLIAAQALLAMVPMLVVIAAFLPHLTASALQQISEVTGVGDEAVRQVTGEVDLDQVRSETGAIGLTITIVSATSFGRAVQRVFERVWEQEHVGGLRGARRCLFWVVLWLTCLGALNAVVGLLTDPGNPIRPVLQTLGAIAIWWGSSWVLLFGRVEWRRLLLGAVLTGIVQVIYGAGSAWVMPPYVESNAEQFGMLGVILSLSTWLIGFAGIVVGGALLGRLLIEDPVIARTVSQGRTFLTRSR</sequence>
<keyword evidence="8" id="KW-1185">Reference proteome</keyword>
<feature type="transmembrane region" description="Helical" evidence="6">
    <location>
        <begin position="169"/>
        <end position="188"/>
    </location>
</feature>
<evidence type="ECO:0000313" key="8">
    <source>
        <dbReference type="Proteomes" id="UP000577707"/>
    </source>
</evidence>